<name>A0A9Q8SSJ4_9PEZI</name>
<dbReference type="KEGG" id="clup:CLUP02_08125"/>
<keyword evidence="2" id="KW-1185">Reference proteome</keyword>
<dbReference type="PRINTS" id="PR00146">
    <property type="entry name" value="DHPICSNTHASE"/>
</dbReference>
<dbReference type="InterPro" id="IPR013785">
    <property type="entry name" value="Aldolase_TIM"/>
</dbReference>
<evidence type="ECO:0000313" key="2">
    <source>
        <dbReference type="Proteomes" id="UP000830671"/>
    </source>
</evidence>
<dbReference type="RefSeq" id="XP_049144258.1">
    <property type="nucleotide sequence ID" value="XM_049287115.1"/>
</dbReference>
<dbReference type="CDD" id="cd00408">
    <property type="entry name" value="DHDPS-like"/>
    <property type="match status" value="1"/>
</dbReference>
<proteinExistence type="predicted"/>
<organism evidence="1 2">
    <name type="scientific">Colletotrichum lupini</name>
    <dbReference type="NCBI Taxonomy" id="145971"/>
    <lineage>
        <taxon>Eukaryota</taxon>
        <taxon>Fungi</taxon>
        <taxon>Dikarya</taxon>
        <taxon>Ascomycota</taxon>
        <taxon>Pezizomycotina</taxon>
        <taxon>Sordariomycetes</taxon>
        <taxon>Hypocreomycetidae</taxon>
        <taxon>Glomerellales</taxon>
        <taxon>Glomerellaceae</taxon>
        <taxon>Colletotrichum</taxon>
        <taxon>Colletotrichum acutatum species complex</taxon>
    </lineage>
</organism>
<dbReference type="EMBL" id="CP019476">
    <property type="protein sequence ID" value="UQC82635.1"/>
    <property type="molecule type" value="Genomic_DNA"/>
</dbReference>
<dbReference type="SUPFAM" id="SSF51569">
    <property type="entry name" value="Aldolase"/>
    <property type="match status" value="1"/>
</dbReference>
<dbReference type="AlphaFoldDB" id="A0A9Q8SSJ4"/>
<accession>A0A9Q8SSJ4</accession>
<dbReference type="PANTHER" id="PTHR12128:SF24">
    <property type="entry name" value="DIHYDRODIPICOLINATE SYNTHETASE FAMILY PROTEIN (AFU_ORTHOLOGUE AFUA_3G11920)"/>
    <property type="match status" value="1"/>
</dbReference>
<protein>
    <submittedName>
        <fullName evidence="1">Dihydrodipicolinate synthetase</fullName>
    </submittedName>
</protein>
<dbReference type="Proteomes" id="UP000830671">
    <property type="component" value="Chromosome 4"/>
</dbReference>
<reference evidence="1" key="1">
    <citation type="journal article" date="2021" name="Mol. Plant Microbe Interact.">
        <title>Complete Genome Sequence of the Plant-Pathogenic Fungus Colletotrichum lupini.</title>
        <authorList>
            <person name="Baroncelli R."/>
            <person name="Pensec F."/>
            <person name="Da Lio D."/>
            <person name="Boufleur T."/>
            <person name="Vicente I."/>
            <person name="Sarrocco S."/>
            <person name="Picot A."/>
            <person name="Baraldi E."/>
            <person name="Sukno S."/>
            <person name="Thon M."/>
            <person name="Le Floch G."/>
        </authorList>
    </citation>
    <scope>NUCLEOTIDE SEQUENCE</scope>
    <source>
        <strain evidence="1">IMI 504893</strain>
    </source>
</reference>
<sequence>MTESPAQRIPPQSGTETQRADFILTNAVHIFTQDICKYVSLTIIILTHPTPRGLADTGTSPLAHGNHPVLLVVSLLSPSYKYNTGLYSSLCSLIHPAHPPNQPIMTVSNGSSGARRPLPVGIYAPTMTFFDPETEDLDIPTIKKHAERLAKAGLAGLVVMGSNGEAAHCTREEKLAVTKATREALDAAGFQSTPIILGATEGSVRGTIELSKAALEVGADYSLILPPSYFRAQMDEQAIYDYFIAVADQSPIPLVLYNYPGAVSGIDMDSDLLIKLAEHPNIVGTKFTCGNTGKLTRVALATNAKTPWSEGSGYMAFGGICDFTAQTLASGGSGIIAGGANVMPKVCVKVWNLYSEGKRDEAIELQKKLSRGDWFLTKAAIAGTKGAIQSYYGYGGFPRRPLRRLEKARTLSIEEGIKEVMDIENSL</sequence>
<evidence type="ECO:0000313" key="1">
    <source>
        <dbReference type="EMBL" id="UQC82635.1"/>
    </source>
</evidence>
<dbReference type="PANTHER" id="PTHR12128">
    <property type="entry name" value="DIHYDRODIPICOLINATE SYNTHASE"/>
    <property type="match status" value="1"/>
</dbReference>
<dbReference type="Pfam" id="PF00701">
    <property type="entry name" value="DHDPS"/>
    <property type="match status" value="1"/>
</dbReference>
<dbReference type="Gene3D" id="3.20.20.70">
    <property type="entry name" value="Aldolase class I"/>
    <property type="match status" value="1"/>
</dbReference>
<dbReference type="GeneID" id="73342125"/>
<gene>
    <name evidence="1" type="ORF">CLUP02_08125</name>
</gene>
<dbReference type="InterPro" id="IPR002220">
    <property type="entry name" value="DapA-like"/>
</dbReference>
<dbReference type="SMART" id="SM01130">
    <property type="entry name" value="DHDPS"/>
    <property type="match status" value="1"/>
</dbReference>
<dbReference type="GO" id="GO:0008840">
    <property type="term" value="F:4-hydroxy-tetrahydrodipicolinate synthase activity"/>
    <property type="evidence" value="ECO:0007669"/>
    <property type="project" value="TreeGrafter"/>
</dbReference>